<evidence type="ECO:0000259" key="6">
    <source>
        <dbReference type="PROSITE" id="PS50966"/>
    </source>
</evidence>
<protein>
    <submittedName>
        <fullName evidence="7">Protein FAR-RED IMPAIRED RESPONSE 1</fullName>
    </submittedName>
</protein>
<dbReference type="InterPro" id="IPR004330">
    <property type="entry name" value="FAR1_DNA_bnd_dom"/>
</dbReference>
<dbReference type="GO" id="GO:0008270">
    <property type="term" value="F:zinc ion binding"/>
    <property type="evidence" value="ECO:0007669"/>
    <property type="project" value="UniProtKB-KW"/>
</dbReference>
<feature type="region of interest" description="Disordered" evidence="5">
    <location>
        <begin position="582"/>
        <end position="603"/>
    </location>
</feature>
<keyword evidence="3" id="KW-0862">Zinc</keyword>
<proteinExistence type="predicted"/>
<evidence type="ECO:0000256" key="4">
    <source>
        <dbReference type="PROSITE-ProRule" id="PRU00325"/>
    </source>
</evidence>
<evidence type="ECO:0000256" key="1">
    <source>
        <dbReference type="ARBA" id="ARBA00022723"/>
    </source>
</evidence>
<evidence type="ECO:0000313" key="8">
    <source>
        <dbReference type="Proteomes" id="UP001179952"/>
    </source>
</evidence>
<dbReference type="PANTHER" id="PTHR47718:SF18">
    <property type="entry name" value="PROTEIN FAR1-RELATED SEQUENCE 5-LIKE"/>
    <property type="match status" value="1"/>
</dbReference>
<dbReference type="Pfam" id="PF03101">
    <property type="entry name" value="FAR1"/>
    <property type="match status" value="1"/>
</dbReference>
<sequence length="642" mass="74454">MCFDTVEDGEKFYTSYARVAGFGVRKSTTKYRKGTEELIKRDMVCAKEGFKNTDVDKQIRIRNTGHTRVGCKARIQFWKTEDGKWIVHDFFEGHVHVLSTPRKTHLLRSHREVTGTQKQNEMREYDAQMFINSFKEKAEMNHSFYFAYEVDEDNRLTHCFWADGGARKAYGHFGDVVVFDTTYETNQYSLIFAPFTGVNHHFQSISLGCGILKDERTESFVWLFTKWQDAMGRCAPKAIITDEDPAMAAAIARMLPETCHRFCIWHIMKKLPEKVGALSCRSNFLMSFKKCIFGSETPEEFEEAWKQIITQFSLNSNEWLSKCYRNREKWISAFLNHIFMAGMRSTQRGESQNAFFDRFLNKKDSLVEFAHHLQRALERQRYNELVADHESLYKTLDLVTPLSIEMQMSKRYTKAVFHIFQEEVQASLKYGSKSFGPPEVHVVKRLGEISRTHEVIHDPSNEKLLCTCKKFESEGIPCAHMLVVLRNDFIDELPEYLILQRWTMTAKDKCVFDFDGVELRESQSTHLGERNIELVRAFANCLNNAPSEVYDKAKEFVYSLQKEKESLSACGSNDPTTWNTMSIPSSIDVRPPNISKTKGSGKRLKGGMELAMEEKEKQRRTCSMCGKKEKHNKRSCPMLKEM</sequence>
<evidence type="ECO:0000256" key="5">
    <source>
        <dbReference type="SAM" id="MobiDB-lite"/>
    </source>
</evidence>
<name>A0AAV9A1X8_ACOGR</name>
<keyword evidence="1" id="KW-0479">Metal-binding</keyword>
<dbReference type="InterPro" id="IPR006564">
    <property type="entry name" value="Znf_PMZ"/>
</dbReference>
<dbReference type="Proteomes" id="UP001179952">
    <property type="component" value="Unassembled WGS sequence"/>
</dbReference>
<evidence type="ECO:0000256" key="2">
    <source>
        <dbReference type="ARBA" id="ARBA00022771"/>
    </source>
</evidence>
<dbReference type="PROSITE" id="PS50966">
    <property type="entry name" value="ZF_SWIM"/>
    <property type="match status" value="1"/>
</dbReference>
<accession>A0AAV9A1X8</accession>
<dbReference type="InterPro" id="IPR018289">
    <property type="entry name" value="MULE_transposase_dom"/>
</dbReference>
<dbReference type="PANTHER" id="PTHR47718">
    <property type="entry name" value="OS01G0519700 PROTEIN"/>
    <property type="match status" value="1"/>
</dbReference>
<keyword evidence="2 4" id="KW-0863">Zinc-finger</keyword>
<dbReference type="InterPro" id="IPR007527">
    <property type="entry name" value="Znf_SWIM"/>
</dbReference>
<feature type="domain" description="SWIM-type" evidence="6">
    <location>
        <begin position="453"/>
        <end position="489"/>
    </location>
</feature>
<gene>
    <name evidence="7" type="ORF">QJS04_geneDACA017996</name>
</gene>
<organism evidence="7 8">
    <name type="scientific">Acorus gramineus</name>
    <name type="common">Dwarf sweet flag</name>
    <dbReference type="NCBI Taxonomy" id="55184"/>
    <lineage>
        <taxon>Eukaryota</taxon>
        <taxon>Viridiplantae</taxon>
        <taxon>Streptophyta</taxon>
        <taxon>Embryophyta</taxon>
        <taxon>Tracheophyta</taxon>
        <taxon>Spermatophyta</taxon>
        <taxon>Magnoliopsida</taxon>
        <taxon>Liliopsida</taxon>
        <taxon>Acoraceae</taxon>
        <taxon>Acorus</taxon>
    </lineage>
</organism>
<reference evidence="7" key="1">
    <citation type="journal article" date="2023" name="Nat. Commun.">
        <title>Diploid and tetraploid genomes of Acorus and the evolution of monocots.</title>
        <authorList>
            <person name="Ma L."/>
            <person name="Liu K.W."/>
            <person name="Li Z."/>
            <person name="Hsiao Y.Y."/>
            <person name="Qi Y."/>
            <person name="Fu T."/>
            <person name="Tang G.D."/>
            <person name="Zhang D."/>
            <person name="Sun W.H."/>
            <person name="Liu D.K."/>
            <person name="Li Y."/>
            <person name="Chen G.Z."/>
            <person name="Liu X.D."/>
            <person name="Liao X.Y."/>
            <person name="Jiang Y.T."/>
            <person name="Yu X."/>
            <person name="Hao Y."/>
            <person name="Huang J."/>
            <person name="Zhao X.W."/>
            <person name="Ke S."/>
            <person name="Chen Y.Y."/>
            <person name="Wu W.L."/>
            <person name="Hsu J.L."/>
            <person name="Lin Y.F."/>
            <person name="Huang M.D."/>
            <person name="Li C.Y."/>
            <person name="Huang L."/>
            <person name="Wang Z.W."/>
            <person name="Zhao X."/>
            <person name="Zhong W.Y."/>
            <person name="Peng D.H."/>
            <person name="Ahmad S."/>
            <person name="Lan S."/>
            <person name="Zhang J.S."/>
            <person name="Tsai W.C."/>
            <person name="Van de Peer Y."/>
            <person name="Liu Z.J."/>
        </authorList>
    </citation>
    <scope>NUCLEOTIDE SEQUENCE</scope>
    <source>
        <strain evidence="7">SCP</strain>
    </source>
</reference>
<dbReference type="EMBL" id="JAUJYN010000021">
    <property type="protein sequence ID" value="KAK1258280.1"/>
    <property type="molecule type" value="Genomic_DNA"/>
</dbReference>
<comment type="caution">
    <text evidence="7">The sequence shown here is derived from an EMBL/GenBank/DDBJ whole genome shotgun (WGS) entry which is preliminary data.</text>
</comment>
<keyword evidence="8" id="KW-1185">Reference proteome</keyword>
<dbReference type="Pfam" id="PF10551">
    <property type="entry name" value="MULE"/>
    <property type="match status" value="1"/>
</dbReference>
<dbReference type="Pfam" id="PF04434">
    <property type="entry name" value="SWIM"/>
    <property type="match status" value="1"/>
</dbReference>
<dbReference type="SMART" id="SM00575">
    <property type="entry name" value="ZnF_PMZ"/>
    <property type="match status" value="1"/>
</dbReference>
<evidence type="ECO:0000256" key="3">
    <source>
        <dbReference type="ARBA" id="ARBA00022833"/>
    </source>
</evidence>
<dbReference type="AlphaFoldDB" id="A0AAV9A1X8"/>
<evidence type="ECO:0000313" key="7">
    <source>
        <dbReference type="EMBL" id="KAK1258280.1"/>
    </source>
</evidence>
<reference evidence="7" key="2">
    <citation type="submission" date="2023-06" db="EMBL/GenBank/DDBJ databases">
        <authorList>
            <person name="Ma L."/>
            <person name="Liu K.-W."/>
            <person name="Li Z."/>
            <person name="Hsiao Y.-Y."/>
            <person name="Qi Y."/>
            <person name="Fu T."/>
            <person name="Tang G."/>
            <person name="Zhang D."/>
            <person name="Sun W.-H."/>
            <person name="Liu D.-K."/>
            <person name="Li Y."/>
            <person name="Chen G.-Z."/>
            <person name="Liu X.-D."/>
            <person name="Liao X.-Y."/>
            <person name="Jiang Y.-T."/>
            <person name="Yu X."/>
            <person name="Hao Y."/>
            <person name="Huang J."/>
            <person name="Zhao X.-W."/>
            <person name="Ke S."/>
            <person name="Chen Y.-Y."/>
            <person name="Wu W.-L."/>
            <person name="Hsu J.-L."/>
            <person name="Lin Y.-F."/>
            <person name="Huang M.-D."/>
            <person name="Li C.-Y."/>
            <person name="Huang L."/>
            <person name="Wang Z.-W."/>
            <person name="Zhao X."/>
            <person name="Zhong W.-Y."/>
            <person name="Peng D.-H."/>
            <person name="Ahmad S."/>
            <person name="Lan S."/>
            <person name="Zhang J.-S."/>
            <person name="Tsai W.-C."/>
            <person name="Van De Peer Y."/>
            <person name="Liu Z.-J."/>
        </authorList>
    </citation>
    <scope>NUCLEOTIDE SEQUENCE</scope>
    <source>
        <strain evidence="7">SCP</strain>
        <tissue evidence="7">Leaves</tissue>
    </source>
</reference>